<reference evidence="1 2" key="1">
    <citation type="submission" date="2017-04" db="EMBL/GenBank/DDBJ databases">
        <authorList>
            <person name="Afonso C.L."/>
            <person name="Miller P.J."/>
            <person name="Scott M.A."/>
            <person name="Spackman E."/>
            <person name="Goraichik I."/>
            <person name="Dimitrov K.M."/>
            <person name="Suarez D.L."/>
            <person name="Swayne D.E."/>
        </authorList>
    </citation>
    <scope>NUCLEOTIDE SEQUENCE [LARGE SCALE GENOMIC DNA]</scope>
    <source>
        <strain evidence="1 2">DSM 43828</strain>
    </source>
</reference>
<gene>
    <name evidence="1" type="ORF">SAMN05661093_06548</name>
</gene>
<dbReference type="RefSeq" id="WP_084430596.1">
    <property type="nucleotide sequence ID" value="NZ_FWXV01000006.1"/>
</dbReference>
<name>A0A1W2FFL2_KIBAR</name>
<accession>A0A1W2FFL2</accession>
<proteinExistence type="predicted"/>
<evidence type="ECO:0000313" key="1">
    <source>
        <dbReference type="EMBL" id="SMD20701.1"/>
    </source>
</evidence>
<sequence>MTTRLPETGALWLPGLFRPLLHAIPDTERHTDFDGLIVLWAACGAPALGWTGSALSHPPCRDCEQIIGPMPTTGLAHQRQWKE</sequence>
<dbReference type="AlphaFoldDB" id="A0A1W2FFL2"/>
<dbReference type="Proteomes" id="UP000192674">
    <property type="component" value="Unassembled WGS sequence"/>
</dbReference>
<dbReference type="EMBL" id="FWXV01000006">
    <property type="protein sequence ID" value="SMD20701.1"/>
    <property type="molecule type" value="Genomic_DNA"/>
</dbReference>
<evidence type="ECO:0000313" key="2">
    <source>
        <dbReference type="Proteomes" id="UP000192674"/>
    </source>
</evidence>
<protein>
    <submittedName>
        <fullName evidence="1">Uncharacterized protein</fullName>
    </submittedName>
</protein>
<dbReference type="OrthoDB" id="9855388at2"/>
<keyword evidence="2" id="KW-1185">Reference proteome</keyword>
<organism evidence="1 2">
    <name type="scientific">Kibdelosporangium aridum</name>
    <dbReference type="NCBI Taxonomy" id="2030"/>
    <lineage>
        <taxon>Bacteria</taxon>
        <taxon>Bacillati</taxon>
        <taxon>Actinomycetota</taxon>
        <taxon>Actinomycetes</taxon>
        <taxon>Pseudonocardiales</taxon>
        <taxon>Pseudonocardiaceae</taxon>
        <taxon>Kibdelosporangium</taxon>
    </lineage>
</organism>